<keyword evidence="4 6" id="KW-1133">Transmembrane helix</keyword>
<evidence type="ECO:0000256" key="4">
    <source>
        <dbReference type="ARBA" id="ARBA00022989"/>
    </source>
</evidence>
<evidence type="ECO:0000256" key="1">
    <source>
        <dbReference type="ARBA" id="ARBA00004141"/>
    </source>
</evidence>
<dbReference type="GO" id="GO:0000139">
    <property type="term" value="C:Golgi membrane"/>
    <property type="evidence" value="ECO:0007669"/>
    <property type="project" value="TreeGrafter"/>
</dbReference>
<feature type="transmembrane region" description="Helical" evidence="6">
    <location>
        <begin position="46"/>
        <end position="65"/>
    </location>
</feature>
<accession>A0A835TG83</accession>
<sequence length="217" mass="23535">MIPITFEESIGYFGVYVFIMAVAGSLIVALYYLADLVEANLKTTKKVIVYTAQGLLAVLGLLWVLEGVDLWTMLPTIAAPLGYWRVVHRTFPFIAPSDPVLLLSAGMTLWAHGMWMKYHMTTFHHISVVLGFFLIVVWLIPFMILISLAANDNVLPGAASGMPTGFYQAGSGSASGAEGGAGRGSERQRKGTRTLLASLFDGFRGQAGAGRPKERSY</sequence>
<dbReference type="PANTHER" id="PTHR13144">
    <property type="entry name" value="TEX261 PROTEIN"/>
    <property type="match status" value="1"/>
</dbReference>
<keyword evidence="5 6" id="KW-0472">Membrane</keyword>
<dbReference type="Pfam" id="PF04148">
    <property type="entry name" value="Erv26"/>
    <property type="match status" value="1"/>
</dbReference>
<evidence type="ECO:0000256" key="5">
    <source>
        <dbReference type="ARBA" id="ARBA00023136"/>
    </source>
</evidence>
<dbReference type="Proteomes" id="UP000650467">
    <property type="component" value="Unassembled WGS sequence"/>
</dbReference>
<dbReference type="GO" id="GO:0097020">
    <property type="term" value="F:COPII receptor activity"/>
    <property type="evidence" value="ECO:0007669"/>
    <property type="project" value="InterPro"/>
</dbReference>
<comment type="subcellular location">
    <subcellularLocation>
        <location evidence="1">Membrane</location>
        <topology evidence="1">Multi-pass membrane protein</topology>
    </subcellularLocation>
</comment>
<dbReference type="PANTHER" id="PTHR13144:SF0">
    <property type="entry name" value="PROTEIN TEX261"/>
    <property type="match status" value="1"/>
</dbReference>
<comment type="similarity">
    <text evidence="2">Belongs to the SVP26 family.</text>
</comment>
<dbReference type="GO" id="GO:0005789">
    <property type="term" value="C:endoplasmic reticulum membrane"/>
    <property type="evidence" value="ECO:0007669"/>
    <property type="project" value="TreeGrafter"/>
</dbReference>
<evidence type="ECO:0000313" key="8">
    <source>
        <dbReference type="Proteomes" id="UP000650467"/>
    </source>
</evidence>
<feature type="transmembrane region" description="Helical" evidence="6">
    <location>
        <begin position="12"/>
        <end position="34"/>
    </location>
</feature>
<dbReference type="AlphaFoldDB" id="A0A835TG83"/>
<evidence type="ECO:0000256" key="2">
    <source>
        <dbReference type="ARBA" id="ARBA00008096"/>
    </source>
</evidence>
<evidence type="ECO:0000256" key="6">
    <source>
        <dbReference type="SAM" id="Phobius"/>
    </source>
</evidence>
<keyword evidence="3 6" id="KW-0812">Transmembrane</keyword>
<organism evidence="7 8">
    <name type="scientific">Chlamydomonas incerta</name>
    <dbReference type="NCBI Taxonomy" id="51695"/>
    <lineage>
        <taxon>Eukaryota</taxon>
        <taxon>Viridiplantae</taxon>
        <taxon>Chlorophyta</taxon>
        <taxon>core chlorophytes</taxon>
        <taxon>Chlorophyceae</taxon>
        <taxon>CS clade</taxon>
        <taxon>Chlamydomonadales</taxon>
        <taxon>Chlamydomonadaceae</taxon>
        <taxon>Chlamydomonas</taxon>
    </lineage>
</organism>
<dbReference type="GO" id="GO:0006888">
    <property type="term" value="P:endoplasmic reticulum to Golgi vesicle-mediated transport"/>
    <property type="evidence" value="ECO:0007669"/>
    <property type="project" value="InterPro"/>
</dbReference>
<feature type="transmembrane region" description="Helical" evidence="6">
    <location>
        <begin position="99"/>
        <end position="116"/>
    </location>
</feature>
<comment type="caution">
    <text evidence="7">The sequence shown here is derived from an EMBL/GenBank/DDBJ whole genome shotgun (WGS) entry which is preliminary data.</text>
</comment>
<protein>
    <submittedName>
        <fullName evidence="7">Uncharacterized protein</fullName>
    </submittedName>
</protein>
<keyword evidence="8" id="KW-1185">Reference proteome</keyword>
<dbReference type="EMBL" id="JAEHOC010000011">
    <property type="protein sequence ID" value="KAG2437210.1"/>
    <property type="molecule type" value="Genomic_DNA"/>
</dbReference>
<reference evidence="7" key="1">
    <citation type="journal article" date="2020" name="bioRxiv">
        <title>Comparative genomics of Chlamydomonas.</title>
        <authorList>
            <person name="Craig R.J."/>
            <person name="Hasan A.R."/>
            <person name="Ness R.W."/>
            <person name="Keightley P.D."/>
        </authorList>
    </citation>
    <scope>NUCLEOTIDE SEQUENCE</scope>
    <source>
        <strain evidence="7">SAG 7.73</strain>
    </source>
</reference>
<proteinExistence type="inferred from homology"/>
<dbReference type="OrthoDB" id="28257at2759"/>
<feature type="transmembrane region" description="Helical" evidence="6">
    <location>
        <begin position="128"/>
        <end position="150"/>
    </location>
</feature>
<gene>
    <name evidence="7" type="ORF">HXX76_005873</name>
</gene>
<evidence type="ECO:0000256" key="3">
    <source>
        <dbReference type="ARBA" id="ARBA00022692"/>
    </source>
</evidence>
<evidence type="ECO:0000313" key="7">
    <source>
        <dbReference type="EMBL" id="KAG2437210.1"/>
    </source>
</evidence>
<dbReference type="InterPro" id="IPR007277">
    <property type="entry name" value="Svp26/Tex261"/>
</dbReference>
<dbReference type="GO" id="GO:0030134">
    <property type="term" value="C:COPII-coated ER to Golgi transport vesicle"/>
    <property type="evidence" value="ECO:0007669"/>
    <property type="project" value="TreeGrafter"/>
</dbReference>
<name>A0A835TG83_CHLIN</name>